<dbReference type="Proteomes" id="UP000573499">
    <property type="component" value="Unassembled WGS sequence"/>
</dbReference>
<protein>
    <recommendedName>
        <fullName evidence="1">diguanylate cyclase</fullName>
        <ecNumber evidence="1">2.7.7.65</ecNumber>
    </recommendedName>
</protein>
<dbReference type="InterPro" id="IPR029016">
    <property type="entry name" value="GAF-like_dom_sf"/>
</dbReference>
<keyword evidence="3" id="KW-0175">Coiled coil</keyword>
<name>A0A7W2INC5_9BURK</name>
<dbReference type="EC" id="2.7.7.65" evidence="1"/>
<dbReference type="Gene3D" id="1.25.40.10">
    <property type="entry name" value="Tetratricopeptide repeat domain"/>
    <property type="match status" value="2"/>
</dbReference>
<dbReference type="PROSITE" id="PS50887">
    <property type="entry name" value="GGDEF"/>
    <property type="match status" value="1"/>
</dbReference>
<dbReference type="FunFam" id="3.30.70.270:FF:000001">
    <property type="entry name" value="Diguanylate cyclase domain protein"/>
    <property type="match status" value="1"/>
</dbReference>
<evidence type="ECO:0000256" key="3">
    <source>
        <dbReference type="SAM" id="Coils"/>
    </source>
</evidence>
<dbReference type="InterPro" id="IPR050469">
    <property type="entry name" value="Diguanylate_Cyclase"/>
</dbReference>
<dbReference type="GO" id="GO:0005886">
    <property type="term" value="C:plasma membrane"/>
    <property type="evidence" value="ECO:0007669"/>
    <property type="project" value="TreeGrafter"/>
</dbReference>
<evidence type="ECO:0000256" key="2">
    <source>
        <dbReference type="ARBA" id="ARBA00034247"/>
    </source>
</evidence>
<dbReference type="SUPFAM" id="SSF48452">
    <property type="entry name" value="TPR-like"/>
    <property type="match status" value="2"/>
</dbReference>
<comment type="catalytic activity">
    <reaction evidence="2">
        <text>2 GTP = 3',3'-c-di-GMP + 2 diphosphate</text>
        <dbReference type="Rhea" id="RHEA:24898"/>
        <dbReference type="ChEBI" id="CHEBI:33019"/>
        <dbReference type="ChEBI" id="CHEBI:37565"/>
        <dbReference type="ChEBI" id="CHEBI:58805"/>
        <dbReference type="EC" id="2.7.7.65"/>
    </reaction>
</comment>
<dbReference type="Gene3D" id="3.30.450.40">
    <property type="match status" value="1"/>
</dbReference>
<sequence length="787" mass="83991">MTSTPCHKDRRRPPPPVEHAHEIIPQPRRTRAPCRTDATATSQAAGAPVHPSPPAGRGAGQAGGARAGGELAQALEIVYRQFVCLEVVGQARSFLAPLEAAAAEARAAGLAGPLAYFLVGMGRIRYIEGEYRQAALLWTQCLDLCRLSPNEEAGIEARVGLGQVYDAMGDGRTAARLHGDASVLAGAVGDPYLIAKVAINQGFNLKMIGQAEGARAQFSLALEHARLGRVRHYEAEIYWYLSELALAAGALEEAQHYVVLARDLGARCGHAWLLAGATRTLATIYQQRGEVDAAAATYGAALELAGRNGARRQQAECHEALAQLAEAKGDFALALRHARQSQALQAHLIRQLVVAERLDELRPYDLSNQPPLDALLALSSDPALQRDDPEAALAHICQSGLQILDAERLAIWRKGTAGWSQCAGADPAAAAAPARAAAAAQDAGYWHSVEALQETRVAHDIRLHPHAAALHALYGGAALHSLLEIPLRQRGQCVGLLHVARHTEGRPWSRDEVLFGSHLGVLAEQVLANAQIHGMLAELQEMNEQLEARVASRTAELQAANQALEEVSLTDALTGLRNRRYFLSHVERDVAHSLRLGAEQVLPMVFYLIDIDHFKQVNDRHGHAAGDLVLRSVSQQLRLCARESDYLVRWGGEEFLVVSRGVPRAQAGVQAERIRATIAATPIALDGGATLRLTCSLGFASFPSAPSQHKEQWPAILEIADQALYLAKRGGRDAWVGIIDAPPAATGEVDVTGWIAAGAATVVSNRPAIVAGAAPAPDGAGDGLPGR</sequence>
<dbReference type="RefSeq" id="WP_182157270.1">
    <property type="nucleotide sequence ID" value="NZ_JACEZU010000018.1"/>
</dbReference>
<feature type="region of interest" description="Disordered" evidence="4">
    <location>
        <begin position="1"/>
        <end position="65"/>
    </location>
</feature>
<dbReference type="InterPro" id="IPR000160">
    <property type="entry name" value="GGDEF_dom"/>
</dbReference>
<accession>A0A7W2INC5</accession>
<dbReference type="InterPro" id="IPR029787">
    <property type="entry name" value="Nucleotide_cyclase"/>
</dbReference>
<dbReference type="InterPro" id="IPR019734">
    <property type="entry name" value="TPR_rpt"/>
</dbReference>
<reference evidence="6 7" key="1">
    <citation type="submission" date="2020-07" db="EMBL/GenBank/DDBJ databases">
        <title>Novel species isolated from subtropical streams in China.</title>
        <authorList>
            <person name="Lu H."/>
        </authorList>
    </citation>
    <scope>NUCLEOTIDE SEQUENCE [LARGE SCALE GENOMIC DNA]</scope>
    <source>
        <strain evidence="6 7">LX47W</strain>
    </source>
</reference>
<dbReference type="Pfam" id="PF01590">
    <property type="entry name" value="GAF"/>
    <property type="match status" value="1"/>
</dbReference>
<evidence type="ECO:0000256" key="4">
    <source>
        <dbReference type="SAM" id="MobiDB-lite"/>
    </source>
</evidence>
<comment type="caution">
    <text evidence="6">The sequence shown here is derived from an EMBL/GenBank/DDBJ whole genome shotgun (WGS) entry which is preliminary data.</text>
</comment>
<dbReference type="Pfam" id="PF00990">
    <property type="entry name" value="GGDEF"/>
    <property type="match status" value="1"/>
</dbReference>
<dbReference type="GO" id="GO:0043709">
    <property type="term" value="P:cell adhesion involved in single-species biofilm formation"/>
    <property type="evidence" value="ECO:0007669"/>
    <property type="project" value="TreeGrafter"/>
</dbReference>
<organism evidence="6 7">
    <name type="scientific">Rugamonas apoptosis</name>
    <dbReference type="NCBI Taxonomy" id="2758570"/>
    <lineage>
        <taxon>Bacteria</taxon>
        <taxon>Pseudomonadati</taxon>
        <taxon>Pseudomonadota</taxon>
        <taxon>Betaproteobacteria</taxon>
        <taxon>Burkholderiales</taxon>
        <taxon>Oxalobacteraceae</taxon>
        <taxon>Telluria group</taxon>
        <taxon>Rugamonas</taxon>
    </lineage>
</organism>
<dbReference type="CDD" id="cd01949">
    <property type="entry name" value="GGDEF"/>
    <property type="match status" value="1"/>
</dbReference>
<dbReference type="InterPro" id="IPR011990">
    <property type="entry name" value="TPR-like_helical_dom_sf"/>
</dbReference>
<evidence type="ECO:0000313" key="7">
    <source>
        <dbReference type="Proteomes" id="UP000573499"/>
    </source>
</evidence>
<dbReference type="SMART" id="SM00267">
    <property type="entry name" value="GGDEF"/>
    <property type="match status" value="1"/>
</dbReference>
<gene>
    <name evidence="6" type="ORF">H3H39_25835</name>
</gene>
<keyword evidence="7" id="KW-1185">Reference proteome</keyword>
<dbReference type="SUPFAM" id="SSF55073">
    <property type="entry name" value="Nucleotide cyclase"/>
    <property type="match status" value="1"/>
</dbReference>
<dbReference type="SMART" id="SM00065">
    <property type="entry name" value="GAF"/>
    <property type="match status" value="1"/>
</dbReference>
<dbReference type="PANTHER" id="PTHR45138:SF9">
    <property type="entry name" value="DIGUANYLATE CYCLASE DGCM-RELATED"/>
    <property type="match status" value="1"/>
</dbReference>
<evidence type="ECO:0000256" key="1">
    <source>
        <dbReference type="ARBA" id="ARBA00012528"/>
    </source>
</evidence>
<dbReference type="AlphaFoldDB" id="A0A7W2INC5"/>
<dbReference type="PANTHER" id="PTHR45138">
    <property type="entry name" value="REGULATORY COMPONENTS OF SENSORY TRANSDUCTION SYSTEM"/>
    <property type="match status" value="1"/>
</dbReference>
<dbReference type="GO" id="GO:0052621">
    <property type="term" value="F:diguanylate cyclase activity"/>
    <property type="evidence" value="ECO:0007669"/>
    <property type="project" value="UniProtKB-EC"/>
</dbReference>
<dbReference type="GO" id="GO:1902201">
    <property type="term" value="P:negative regulation of bacterial-type flagellum-dependent cell motility"/>
    <property type="evidence" value="ECO:0007669"/>
    <property type="project" value="TreeGrafter"/>
</dbReference>
<feature type="coiled-coil region" evidence="3">
    <location>
        <begin position="529"/>
        <end position="563"/>
    </location>
</feature>
<proteinExistence type="predicted"/>
<dbReference type="InterPro" id="IPR043128">
    <property type="entry name" value="Rev_trsase/Diguanyl_cyclase"/>
</dbReference>
<dbReference type="InterPro" id="IPR003018">
    <property type="entry name" value="GAF"/>
</dbReference>
<feature type="domain" description="GGDEF" evidence="5">
    <location>
        <begin position="602"/>
        <end position="740"/>
    </location>
</feature>
<dbReference type="EMBL" id="JACEZU010000018">
    <property type="protein sequence ID" value="MBA5690466.1"/>
    <property type="molecule type" value="Genomic_DNA"/>
</dbReference>
<dbReference type="SMART" id="SM00028">
    <property type="entry name" value="TPR"/>
    <property type="match status" value="3"/>
</dbReference>
<dbReference type="SUPFAM" id="SSF55781">
    <property type="entry name" value="GAF domain-like"/>
    <property type="match status" value="1"/>
</dbReference>
<dbReference type="NCBIfam" id="TIGR00254">
    <property type="entry name" value="GGDEF"/>
    <property type="match status" value="1"/>
</dbReference>
<evidence type="ECO:0000313" key="6">
    <source>
        <dbReference type="EMBL" id="MBA5690466.1"/>
    </source>
</evidence>
<dbReference type="Gene3D" id="3.30.70.270">
    <property type="match status" value="1"/>
</dbReference>
<evidence type="ECO:0000259" key="5">
    <source>
        <dbReference type="PROSITE" id="PS50887"/>
    </source>
</evidence>